<dbReference type="InterPro" id="IPR000192">
    <property type="entry name" value="Aminotrans_V_dom"/>
</dbReference>
<evidence type="ECO:0000256" key="1">
    <source>
        <dbReference type="ARBA" id="ARBA00022898"/>
    </source>
</evidence>
<organism evidence="3 4">
    <name type="scientific">Paraphaeosphaeria minitans</name>
    <dbReference type="NCBI Taxonomy" id="565426"/>
    <lineage>
        <taxon>Eukaryota</taxon>
        <taxon>Fungi</taxon>
        <taxon>Dikarya</taxon>
        <taxon>Ascomycota</taxon>
        <taxon>Pezizomycotina</taxon>
        <taxon>Dothideomycetes</taxon>
        <taxon>Pleosporomycetidae</taxon>
        <taxon>Pleosporales</taxon>
        <taxon>Massarineae</taxon>
        <taxon>Didymosphaeriaceae</taxon>
        <taxon>Paraphaeosphaeria</taxon>
    </lineage>
</organism>
<dbReference type="InterPro" id="IPR015421">
    <property type="entry name" value="PyrdxlP-dep_Trfase_major"/>
</dbReference>
<dbReference type="SUPFAM" id="SSF53383">
    <property type="entry name" value="PLP-dependent transferases"/>
    <property type="match status" value="1"/>
</dbReference>
<dbReference type="Gene3D" id="3.90.1150.10">
    <property type="entry name" value="Aspartate Aminotransferase, domain 1"/>
    <property type="match status" value="1"/>
</dbReference>
<gene>
    <name evidence="3" type="ORF">PMIN01_10880</name>
</gene>
<dbReference type="GO" id="GO:0008483">
    <property type="term" value="F:transaminase activity"/>
    <property type="evidence" value="ECO:0007669"/>
    <property type="project" value="UniProtKB-KW"/>
</dbReference>
<keyword evidence="1" id="KW-0663">Pyridoxal phosphate</keyword>
<evidence type="ECO:0000313" key="4">
    <source>
        <dbReference type="Proteomes" id="UP000756921"/>
    </source>
</evidence>
<protein>
    <submittedName>
        <fullName evidence="3">Aminotransferase family protein</fullName>
    </submittedName>
</protein>
<keyword evidence="3" id="KW-0032">Aminotransferase</keyword>
<dbReference type="InterPro" id="IPR015424">
    <property type="entry name" value="PyrdxlP-dep_Trfase"/>
</dbReference>
<proteinExistence type="predicted"/>
<dbReference type="PANTHER" id="PTHR43092">
    <property type="entry name" value="L-CYSTEINE DESULFHYDRASE"/>
    <property type="match status" value="1"/>
</dbReference>
<comment type="caution">
    <text evidence="3">The sequence shown here is derived from an EMBL/GenBank/DDBJ whole genome shotgun (WGS) entry which is preliminary data.</text>
</comment>
<dbReference type="EMBL" id="WJXW01000013">
    <property type="protein sequence ID" value="KAF9730922.1"/>
    <property type="molecule type" value="Genomic_DNA"/>
</dbReference>
<feature type="domain" description="Aminotransferase class V" evidence="2">
    <location>
        <begin position="73"/>
        <end position="366"/>
    </location>
</feature>
<name>A0A9P6G885_9PLEO</name>
<dbReference type="Proteomes" id="UP000756921">
    <property type="component" value="Unassembled WGS sequence"/>
</dbReference>
<dbReference type="OrthoDB" id="5978656at2759"/>
<sequence length="457" mass="51221">MTSDATALLQTKNGGRFGRALRKEFLFEEGYVNLNHGSFGTYPRAIRDVFRTFQDAHEARPDDFIRYQYPKHNDEARQALSKYLDVPTRELVFVPNATTGINTVLRSLIFAPNEYILYGASIYDACEKAVAYVTETTPARAARIEYAFPVEDEWLVSAFAAKMDEIERGGGKVRVAVFDTVVSIPGVRLPFERIVQVCRDRGVLSLVDGAHGIGHVPLNLRALDADFFVSNCHKWLHVPRGCAIFHVPLRNQPLIRSTLPTSHGFVPSPSAQLPAPKNPPPTANASKSDFELNFEFVGTIDASSYLCVSAALAWRESIGGEDTIIRYNQTLAKHGAKRMAEILGTEVMDNETQTLTRCCMANVALPLDAKRMHEIGARAGLEEGEIGNAIRTWMVRTWIDDYKTFMQSMFYDGRWWVRMSGQVYLEIEDFEWAAGVVKEICARAEKGDWAVKAKARL</sequence>
<dbReference type="InterPro" id="IPR015422">
    <property type="entry name" value="PyrdxlP-dep_Trfase_small"/>
</dbReference>
<dbReference type="Gene3D" id="3.40.640.10">
    <property type="entry name" value="Type I PLP-dependent aspartate aminotransferase-like (Major domain)"/>
    <property type="match status" value="1"/>
</dbReference>
<dbReference type="Pfam" id="PF00266">
    <property type="entry name" value="Aminotran_5"/>
    <property type="match status" value="1"/>
</dbReference>
<dbReference type="AlphaFoldDB" id="A0A9P6G885"/>
<evidence type="ECO:0000313" key="3">
    <source>
        <dbReference type="EMBL" id="KAF9730922.1"/>
    </source>
</evidence>
<evidence type="ECO:0000259" key="2">
    <source>
        <dbReference type="Pfam" id="PF00266"/>
    </source>
</evidence>
<keyword evidence="3" id="KW-0808">Transferase</keyword>
<reference evidence="3" key="1">
    <citation type="journal article" date="2020" name="Mol. Plant Microbe Interact.">
        <title>Genome Sequence of the Biocontrol Agent Coniothyrium minitans strain Conio (IMI 134523).</title>
        <authorList>
            <person name="Patel D."/>
            <person name="Shittu T.A."/>
            <person name="Baroncelli R."/>
            <person name="Muthumeenakshi S."/>
            <person name="Osborne T.H."/>
            <person name="Janganan T.K."/>
            <person name="Sreenivasaprasad S."/>
        </authorList>
    </citation>
    <scope>NUCLEOTIDE SEQUENCE</scope>
    <source>
        <strain evidence="3">Conio</strain>
    </source>
</reference>
<accession>A0A9P6G885</accession>
<dbReference type="PANTHER" id="PTHR43092:SF2">
    <property type="entry name" value="HERCYNYLCYSTEINE SULFOXIDE LYASE"/>
    <property type="match status" value="1"/>
</dbReference>
<keyword evidence="4" id="KW-1185">Reference proteome</keyword>